<evidence type="ECO:0000259" key="2">
    <source>
        <dbReference type="Pfam" id="PF21722"/>
    </source>
</evidence>
<feature type="compositionally biased region" description="Gly residues" evidence="1">
    <location>
        <begin position="294"/>
        <end position="306"/>
    </location>
</feature>
<organism evidence="3 4">
    <name type="scientific">Ameyamaea chiangmaiensis</name>
    <dbReference type="NCBI Taxonomy" id="442969"/>
    <lineage>
        <taxon>Bacteria</taxon>
        <taxon>Pseudomonadati</taxon>
        <taxon>Pseudomonadota</taxon>
        <taxon>Alphaproteobacteria</taxon>
        <taxon>Acetobacterales</taxon>
        <taxon>Acetobacteraceae</taxon>
        <taxon>Ameyamaea</taxon>
    </lineage>
</organism>
<proteinExistence type="predicted"/>
<dbReference type="EMBL" id="JABXXR010000001">
    <property type="protein sequence ID" value="NVN38989.1"/>
    <property type="molecule type" value="Genomic_DNA"/>
</dbReference>
<dbReference type="Pfam" id="PF21722">
    <property type="entry name" value="Gly_rich_2"/>
    <property type="match status" value="1"/>
</dbReference>
<evidence type="ECO:0000313" key="3">
    <source>
        <dbReference type="EMBL" id="NVN38989.1"/>
    </source>
</evidence>
<dbReference type="InterPro" id="IPR049304">
    <property type="entry name" value="Gly_rich_dom"/>
</dbReference>
<keyword evidence="4" id="KW-1185">Reference proteome</keyword>
<reference evidence="3 4" key="1">
    <citation type="submission" date="2020-06" db="EMBL/GenBank/DDBJ databases">
        <title>Description of novel acetic acid bacteria.</title>
        <authorList>
            <person name="Sombolestani A."/>
        </authorList>
    </citation>
    <scope>NUCLEOTIDE SEQUENCE [LARGE SCALE GENOMIC DNA]</scope>
    <source>
        <strain evidence="3 4">LMG 27010</strain>
    </source>
</reference>
<sequence length="354" mass="34617">MYRIDNATSVAQMPTPSAAGTGGYFTGGNAATGQPATRLAADWFNLVQETLIHPIAYLGLALSKTDFSQLTTAIRALGLIAPYDATFAAAIGGYPLGAHVIDASGIEWVSTAAKNLTTPGGTDASWKSPTAGYALLSTVSQIASRWFTSASNSVTVPSWATRMRYQIVGGGGAGATCIGSSTADSVWAGGGGAGAFVEDIIPVVAGKTVQVTIGAGAAPDEQTTGAQNNGGNTTLTYDGNIVAIAGGGNGANWTSGSKVNCAGGRGGQPTVSIGSSPNAAYGNDGSDGQAGTVLQGGDGAGGPWGGAGRCGDAGGYPGRAPGAGGGGAKDTAMSGTKYYGGAGADGCAIIEWMP</sequence>
<evidence type="ECO:0000256" key="1">
    <source>
        <dbReference type="SAM" id="MobiDB-lite"/>
    </source>
</evidence>
<evidence type="ECO:0000313" key="4">
    <source>
        <dbReference type="Proteomes" id="UP000585665"/>
    </source>
</evidence>
<dbReference type="RefSeq" id="WP_176612013.1">
    <property type="nucleotide sequence ID" value="NZ_JABXXR010000001.1"/>
</dbReference>
<name>A0A850P8I0_9PROT</name>
<feature type="region of interest" description="Disordered" evidence="1">
    <location>
        <begin position="264"/>
        <end position="306"/>
    </location>
</feature>
<feature type="domain" description="Glycine-rich" evidence="2">
    <location>
        <begin position="152"/>
        <end position="352"/>
    </location>
</feature>
<dbReference type="Proteomes" id="UP000585665">
    <property type="component" value="Unassembled WGS sequence"/>
</dbReference>
<protein>
    <recommendedName>
        <fullName evidence="2">Glycine-rich domain-containing protein</fullName>
    </recommendedName>
</protein>
<feature type="compositionally biased region" description="Polar residues" evidence="1">
    <location>
        <begin position="269"/>
        <end position="278"/>
    </location>
</feature>
<dbReference type="AlphaFoldDB" id="A0A850P8I0"/>
<accession>A0A850P8I0</accession>
<comment type="caution">
    <text evidence="3">The sequence shown here is derived from an EMBL/GenBank/DDBJ whole genome shotgun (WGS) entry which is preliminary data.</text>
</comment>
<gene>
    <name evidence="3" type="ORF">HUK82_00215</name>
</gene>